<dbReference type="Pfam" id="PF01478">
    <property type="entry name" value="Peptidase_A24"/>
    <property type="match status" value="1"/>
</dbReference>
<dbReference type="AlphaFoldDB" id="G5JGW4"/>
<feature type="transmembrane region" description="Helical" evidence="1">
    <location>
        <begin position="12"/>
        <end position="41"/>
    </location>
</feature>
<protein>
    <submittedName>
        <fullName evidence="3">Type III leader peptidase family protein</fullName>
    </submittedName>
</protein>
<dbReference type="EMBL" id="AEUN01000232">
    <property type="protein sequence ID" value="EHJ08568.1"/>
    <property type="molecule type" value="Genomic_DNA"/>
</dbReference>
<organism evidence="3 4">
    <name type="scientific">Staphylococcus simiae CCM 7213 = CCUG 51256</name>
    <dbReference type="NCBI Taxonomy" id="911238"/>
    <lineage>
        <taxon>Bacteria</taxon>
        <taxon>Bacillati</taxon>
        <taxon>Bacillota</taxon>
        <taxon>Bacilli</taxon>
        <taxon>Bacillales</taxon>
        <taxon>Staphylococcaceae</taxon>
        <taxon>Staphylococcus</taxon>
    </lineage>
</organism>
<evidence type="ECO:0000256" key="1">
    <source>
        <dbReference type="SAM" id="Phobius"/>
    </source>
</evidence>
<accession>G5JGW4</accession>
<keyword evidence="1" id="KW-0812">Transmembrane</keyword>
<keyword evidence="1" id="KW-0472">Membrane</keyword>
<proteinExistence type="predicted"/>
<dbReference type="GO" id="GO:0016020">
    <property type="term" value="C:membrane"/>
    <property type="evidence" value="ECO:0007669"/>
    <property type="project" value="InterPro"/>
</dbReference>
<reference evidence="3 4" key="1">
    <citation type="journal article" date="2012" name="BMC Genomics">
        <title>Comparative genomic analysis of the genus Staphylococcus including Staphylococcus aureus and its newly described sister species Staphylococcus simiae.</title>
        <authorList>
            <person name="Suzuki H."/>
            <person name="Lefebure T."/>
            <person name="Pavinski Bitar P."/>
            <person name="Stanhope M.J."/>
        </authorList>
    </citation>
    <scope>NUCLEOTIDE SEQUENCE [LARGE SCALE GENOMIC DNA]</scope>
    <source>
        <strain evidence="3 4">CCM 7213</strain>
    </source>
</reference>
<keyword evidence="4" id="KW-1185">Reference proteome</keyword>
<dbReference type="GO" id="GO:0004190">
    <property type="term" value="F:aspartic-type endopeptidase activity"/>
    <property type="evidence" value="ECO:0007669"/>
    <property type="project" value="InterPro"/>
</dbReference>
<feature type="transmembrane region" description="Helical" evidence="1">
    <location>
        <begin position="95"/>
        <end position="128"/>
    </location>
</feature>
<feature type="transmembrane region" description="Helical" evidence="1">
    <location>
        <begin position="135"/>
        <end position="154"/>
    </location>
</feature>
<evidence type="ECO:0000313" key="4">
    <source>
        <dbReference type="Proteomes" id="UP000005413"/>
    </source>
</evidence>
<feature type="non-terminal residue" evidence="3">
    <location>
        <position position="1"/>
    </location>
</feature>
<name>G5JGW4_9STAP</name>
<sequence length="166" mass="18799">LTNFVGEVLAISLFFLVYFSVTIIHSQLLISTFLFFLVLSINDIESMTIDLRILIIFVIVTSTFTHVFIISFIIVTLSAHLFYIVSRSSIGYGDILVISALSLFFPLSFLTILLIITFLLAGMIALCILIFRRIIALPLVPFIFVAFILNSLFYDNVCRFLGGYYI</sequence>
<gene>
    <name evidence="3" type="ORF">SS7213T_03445</name>
</gene>
<evidence type="ECO:0000313" key="3">
    <source>
        <dbReference type="EMBL" id="EHJ08568.1"/>
    </source>
</evidence>
<comment type="caution">
    <text evidence="3">The sequence shown here is derived from an EMBL/GenBank/DDBJ whole genome shotgun (WGS) entry which is preliminary data.</text>
</comment>
<feature type="transmembrane region" description="Helical" evidence="1">
    <location>
        <begin position="53"/>
        <end position="83"/>
    </location>
</feature>
<feature type="domain" description="Prepilin type IV endopeptidase peptidase" evidence="2">
    <location>
        <begin position="32"/>
        <end position="126"/>
    </location>
</feature>
<keyword evidence="1" id="KW-1133">Transmembrane helix</keyword>
<dbReference type="InterPro" id="IPR000045">
    <property type="entry name" value="Prepilin_IV_endopep_pep"/>
</dbReference>
<evidence type="ECO:0000259" key="2">
    <source>
        <dbReference type="Pfam" id="PF01478"/>
    </source>
</evidence>
<dbReference type="PATRIC" id="fig|911238.3.peg.578"/>
<dbReference type="Proteomes" id="UP000005413">
    <property type="component" value="Unassembled WGS sequence"/>
</dbReference>